<proteinExistence type="predicted"/>
<dbReference type="AlphaFoldDB" id="A0A9W6MA31"/>
<feature type="transmembrane region" description="Helical" evidence="2">
    <location>
        <begin position="44"/>
        <end position="66"/>
    </location>
</feature>
<keyword evidence="2" id="KW-1133">Transmembrane helix</keyword>
<dbReference type="Pfam" id="PF11209">
    <property type="entry name" value="LmeA"/>
    <property type="match status" value="1"/>
</dbReference>
<comment type="caution">
    <text evidence="3">The sequence shown here is derived from an EMBL/GenBank/DDBJ whole genome shotgun (WGS) entry which is preliminary data.</text>
</comment>
<reference evidence="3" key="1">
    <citation type="journal article" date="2014" name="Int. J. Syst. Evol. Microbiol.">
        <title>Complete genome sequence of Corynebacterium casei LMG S-19264T (=DSM 44701T), isolated from a smear-ripened cheese.</title>
        <authorList>
            <consortium name="US DOE Joint Genome Institute (JGI-PGF)"/>
            <person name="Walter F."/>
            <person name="Albersmeier A."/>
            <person name="Kalinowski J."/>
            <person name="Ruckert C."/>
        </authorList>
    </citation>
    <scope>NUCLEOTIDE SEQUENCE</scope>
    <source>
        <strain evidence="3">VKM Ac-1958</strain>
    </source>
</reference>
<keyword evidence="2" id="KW-0472">Membrane</keyword>
<dbReference type="EMBL" id="BSET01000002">
    <property type="protein sequence ID" value="GLK02829.1"/>
    <property type="molecule type" value="Genomic_DNA"/>
</dbReference>
<keyword evidence="4" id="KW-1185">Reference proteome</keyword>
<reference evidence="3" key="2">
    <citation type="submission" date="2023-01" db="EMBL/GenBank/DDBJ databases">
        <authorList>
            <person name="Sun Q."/>
            <person name="Evtushenko L."/>
        </authorList>
    </citation>
    <scope>NUCLEOTIDE SEQUENCE</scope>
    <source>
        <strain evidence="3">VKM Ac-1958</strain>
    </source>
</reference>
<dbReference type="RefSeq" id="WP_204937659.1">
    <property type="nucleotide sequence ID" value="NZ_BAAAUM010000002.1"/>
</dbReference>
<keyword evidence="2" id="KW-0812">Transmembrane</keyword>
<dbReference type="InterPro" id="IPR021373">
    <property type="entry name" value="DUF2993"/>
</dbReference>
<name>A0A9W6MA31_9MICO</name>
<evidence type="ECO:0000313" key="3">
    <source>
        <dbReference type="EMBL" id="GLK02829.1"/>
    </source>
</evidence>
<protein>
    <recommendedName>
        <fullName evidence="5">DUF2993 domain-containing protein</fullName>
    </recommendedName>
</protein>
<accession>A0A9W6MA31</accession>
<feature type="compositionally biased region" description="Basic and acidic residues" evidence="1">
    <location>
        <begin position="1"/>
        <end position="10"/>
    </location>
</feature>
<feature type="region of interest" description="Disordered" evidence="1">
    <location>
        <begin position="1"/>
        <end position="39"/>
    </location>
</feature>
<evidence type="ECO:0000313" key="4">
    <source>
        <dbReference type="Proteomes" id="UP001142325"/>
    </source>
</evidence>
<evidence type="ECO:0008006" key="5">
    <source>
        <dbReference type="Google" id="ProtNLM"/>
    </source>
</evidence>
<organism evidence="3 4">
    <name type="scientific">Microbacterium keratanolyticum</name>
    <dbReference type="NCBI Taxonomy" id="67574"/>
    <lineage>
        <taxon>Bacteria</taxon>
        <taxon>Bacillati</taxon>
        <taxon>Actinomycetota</taxon>
        <taxon>Actinomycetes</taxon>
        <taxon>Micrococcales</taxon>
        <taxon>Microbacteriaceae</taxon>
        <taxon>Microbacterium</taxon>
    </lineage>
</organism>
<dbReference type="Proteomes" id="UP001142325">
    <property type="component" value="Unassembled WGS sequence"/>
</dbReference>
<gene>
    <name evidence="3" type="ORF">GCM10017596_25440</name>
</gene>
<evidence type="ECO:0000256" key="2">
    <source>
        <dbReference type="SAM" id="Phobius"/>
    </source>
</evidence>
<sequence>MGVGDTERYPELSGQDHPTVPLPPVAEQSSDATPAPSTRTRRRWPWVLGVAIVLLAGAVVGAEFLARGLVTDTIRAEVLKAMSLPDDQQLEVDARGIMLPQLIGGSLDDVRLSSDSVSFAGLTGAVDIEVKGVPLRGGPLQSATGSVRLDESQFTTLVAKADLPMVEKIDVDAPNVTALGSFSLFGAQIPLSLTLVPGVIDGDLTVEPVSATVAGAEFDMRQLRDQFGSIADGLTETRRICIADQLPAGIRITDLDVQGDDIVAYLSADGEIASDPALRANGTCPAR</sequence>
<evidence type="ECO:0000256" key="1">
    <source>
        <dbReference type="SAM" id="MobiDB-lite"/>
    </source>
</evidence>